<dbReference type="Proteomes" id="UP000320813">
    <property type="component" value="Unassembled WGS sequence"/>
</dbReference>
<evidence type="ECO:0000313" key="2">
    <source>
        <dbReference type="Proteomes" id="UP000320813"/>
    </source>
</evidence>
<sequence length="754" mass="86816">MSFYGCLIIFVLIFSSGYSFAKTLKIISPAQAIAIKAVIIPLRKIIKGTETIKYIQNIQSARPINNDFRTGRDSRINKIKNSGNRFKNLKGLYVKLSANLYLMLYPNNFYKKPKHLRDYNIHQLYPYTFNKGFITVDKLSEKTIINRLYKLYIIKIKFRTKIPEAFGNFGYFRKEIVLNAPFYPYISANKNSNPQVFTRFKINLAIKNGYEAFFNGKIYTHRLIIARTTNFISIILSKKFRKKELHLNALSLNFFSPYPCNFNNKNKKIYNGIRLLSKFYKIKLNRINIVYIYLRRSMWLKPPLHSNTLLVNTRFTGVFPNFYIYQKLNLIRGIIYLNLINSKKTIEKASKNSYPFYSQRLQRLSFINFKAFLIKYSKKNPDIKTFLRHFNFIQGVNTVINHPIFPLSYLYFTGFPRTHALKNSVYYYNNDLNLIPYKKIKTEFLNLKKKDYYTVFVSGAGGNISPNSGRTEGYINFTMTKRFSYRNNLLLGVFKNYYNRGFSIGFSHQIGRFFPVSQMYKQSIFGTASLMEISPEASGNSFVYQNAKRVAEFSLGYAYNSIDYNINPGYGSSFNISYNIANSNIFSPFSFSQFTLRYIKNFSIDASNIIAFRGIGVFAVGSVPSALDYNLGGINGIMGMPASLPFINNDTLIAEVDYRKNIYRGLNINLLNNLLNITAITSDVILGAGKIGDTVPSVFNKGPLYSFAGLGIHFKTYFFGIYPEMISIYAAKAFGSSVGSEYGVRYYLGLNQPF</sequence>
<reference evidence="1 2" key="1">
    <citation type="submission" date="2019-01" db="EMBL/GenBank/DDBJ databases">
        <title>Insights into ecological role of a new deltaproteobacterial order Candidatus Sinidesulfobacterales (Sva0485) by metagenomics and metatranscriptomics.</title>
        <authorList>
            <person name="Tan S."/>
            <person name="Liu J."/>
            <person name="Fang Y."/>
            <person name="Hedlund B.P."/>
            <person name="Lian Z.H."/>
            <person name="Huang L.Y."/>
            <person name="Li J.T."/>
            <person name="Huang L.N."/>
            <person name="Li W.J."/>
            <person name="Jiang H.C."/>
            <person name="Dong H.L."/>
            <person name="Shu W.S."/>
        </authorList>
    </citation>
    <scope>NUCLEOTIDE SEQUENCE [LARGE SCALE GENOMIC DNA]</scope>
    <source>
        <strain evidence="1">AP3</strain>
    </source>
</reference>
<protein>
    <submittedName>
        <fullName evidence="1">Uncharacterized protein</fullName>
    </submittedName>
</protein>
<accession>A0A519B9G8</accession>
<proteinExistence type="predicted"/>
<organism evidence="1 2">
    <name type="scientific">Candidatus Acidulodesulfobacterium ferriphilum</name>
    <dbReference type="NCBI Taxonomy" id="2597223"/>
    <lineage>
        <taxon>Bacteria</taxon>
        <taxon>Deltaproteobacteria</taxon>
        <taxon>Candidatus Acidulodesulfobacterales</taxon>
        <taxon>Candidatus Acidulodesulfobacterium</taxon>
    </lineage>
</organism>
<comment type="caution">
    <text evidence="1">The sequence shown here is derived from an EMBL/GenBank/DDBJ whole genome shotgun (WGS) entry which is preliminary data.</text>
</comment>
<name>A0A519B9G8_9DELT</name>
<dbReference type="EMBL" id="SGBD01000005">
    <property type="protein sequence ID" value="RZD13925.1"/>
    <property type="molecule type" value="Genomic_DNA"/>
</dbReference>
<dbReference type="AlphaFoldDB" id="A0A519B9G8"/>
<evidence type="ECO:0000313" key="1">
    <source>
        <dbReference type="EMBL" id="RZD13925.1"/>
    </source>
</evidence>
<gene>
    <name evidence="1" type="ORF">EVJ47_08315</name>
</gene>
<dbReference type="Gene3D" id="2.40.160.50">
    <property type="entry name" value="membrane protein fhac: a member of the omp85/tpsb transporter family"/>
    <property type="match status" value="1"/>
</dbReference>